<evidence type="ECO:0000259" key="8">
    <source>
        <dbReference type="PROSITE" id="PS50271"/>
    </source>
</evidence>
<feature type="compositionally biased region" description="Polar residues" evidence="6">
    <location>
        <begin position="127"/>
        <end position="139"/>
    </location>
</feature>
<evidence type="ECO:0000256" key="2">
    <source>
        <dbReference type="ARBA" id="ARBA00022737"/>
    </source>
</evidence>
<dbReference type="FunFam" id="3.30.160.60:FF:002343">
    <property type="entry name" value="Zinc finger protein 33A"/>
    <property type="match status" value="1"/>
</dbReference>
<dbReference type="GeneID" id="59352356"/>
<name>A0A8H6S0V1_9AGAR</name>
<dbReference type="GO" id="GO:0000981">
    <property type="term" value="F:DNA-binding transcription factor activity, RNA polymerase II-specific"/>
    <property type="evidence" value="ECO:0007669"/>
    <property type="project" value="TreeGrafter"/>
</dbReference>
<evidence type="ECO:0000256" key="3">
    <source>
        <dbReference type="ARBA" id="ARBA00022771"/>
    </source>
</evidence>
<dbReference type="PROSITE" id="PS50271">
    <property type="entry name" value="ZF_UBP"/>
    <property type="match status" value="1"/>
</dbReference>
<evidence type="ECO:0000256" key="6">
    <source>
        <dbReference type="SAM" id="MobiDB-lite"/>
    </source>
</evidence>
<evidence type="ECO:0000313" key="10">
    <source>
        <dbReference type="Proteomes" id="UP000636479"/>
    </source>
</evidence>
<dbReference type="PANTHER" id="PTHR14003">
    <property type="entry name" value="TRANSCRIPTIONAL REPRESSOR PROTEIN YY"/>
    <property type="match status" value="1"/>
</dbReference>
<dbReference type="GO" id="GO:0000978">
    <property type="term" value="F:RNA polymerase II cis-regulatory region sequence-specific DNA binding"/>
    <property type="evidence" value="ECO:0007669"/>
    <property type="project" value="TreeGrafter"/>
</dbReference>
<dbReference type="GO" id="GO:0031519">
    <property type="term" value="C:PcG protein complex"/>
    <property type="evidence" value="ECO:0007669"/>
    <property type="project" value="TreeGrafter"/>
</dbReference>
<dbReference type="SUPFAM" id="SSF57667">
    <property type="entry name" value="beta-beta-alpha zinc fingers"/>
    <property type="match status" value="1"/>
</dbReference>
<dbReference type="Pfam" id="PF00096">
    <property type="entry name" value="zf-C2H2"/>
    <property type="match status" value="2"/>
</dbReference>
<dbReference type="InterPro" id="IPR036236">
    <property type="entry name" value="Znf_C2H2_sf"/>
</dbReference>
<evidence type="ECO:0000256" key="4">
    <source>
        <dbReference type="ARBA" id="ARBA00022833"/>
    </source>
</evidence>
<organism evidence="9 10">
    <name type="scientific">Mycena indigotica</name>
    <dbReference type="NCBI Taxonomy" id="2126181"/>
    <lineage>
        <taxon>Eukaryota</taxon>
        <taxon>Fungi</taxon>
        <taxon>Dikarya</taxon>
        <taxon>Basidiomycota</taxon>
        <taxon>Agaricomycotina</taxon>
        <taxon>Agaricomycetes</taxon>
        <taxon>Agaricomycetidae</taxon>
        <taxon>Agaricales</taxon>
        <taxon>Marasmiineae</taxon>
        <taxon>Mycenaceae</taxon>
        <taxon>Mycena</taxon>
    </lineage>
</organism>
<evidence type="ECO:0000259" key="7">
    <source>
        <dbReference type="PROSITE" id="PS50157"/>
    </source>
</evidence>
<keyword evidence="4" id="KW-0862">Zinc</keyword>
<sequence length="172" mass="19141">MRHKYAVGAPFAPLFHTTRYCPCFKPRTLLVPAARGMVLHSQAYTRSFPPHLLPRRLQLATPAALALPQTFAIPASPLTSGTKSPRSSHSSQEDDQSEGEGDLPPLSDDEETRRHVCQICRRRFSRPSSLKTHQNTHSGATPYPCPFPGCGRQFNVKSNMRRHHRNHAAPAA</sequence>
<accession>A0A8H6S0V1</accession>
<feature type="region of interest" description="Disordered" evidence="6">
    <location>
        <begin position="74"/>
        <end position="112"/>
    </location>
</feature>
<dbReference type="GO" id="GO:0008270">
    <property type="term" value="F:zinc ion binding"/>
    <property type="evidence" value="ECO:0007669"/>
    <property type="project" value="UniProtKB-KW"/>
</dbReference>
<dbReference type="Gene3D" id="3.30.160.60">
    <property type="entry name" value="Classic Zinc Finger"/>
    <property type="match status" value="2"/>
</dbReference>
<dbReference type="GO" id="GO:0000785">
    <property type="term" value="C:chromatin"/>
    <property type="evidence" value="ECO:0007669"/>
    <property type="project" value="TreeGrafter"/>
</dbReference>
<evidence type="ECO:0000313" key="9">
    <source>
        <dbReference type="EMBL" id="KAF7290258.1"/>
    </source>
</evidence>
<feature type="domain" description="C2H2-type" evidence="7">
    <location>
        <begin position="143"/>
        <end position="172"/>
    </location>
</feature>
<comment type="caution">
    <text evidence="9">The sequence shown here is derived from an EMBL/GenBank/DDBJ whole genome shotgun (WGS) entry which is preliminary data.</text>
</comment>
<keyword evidence="2" id="KW-0677">Repeat</keyword>
<reference evidence="9" key="1">
    <citation type="submission" date="2020-05" db="EMBL/GenBank/DDBJ databases">
        <title>Mycena genomes resolve the evolution of fungal bioluminescence.</title>
        <authorList>
            <person name="Tsai I.J."/>
        </authorList>
    </citation>
    <scope>NUCLEOTIDE SEQUENCE</scope>
    <source>
        <strain evidence="9">171206Taipei</strain>
    </source>
</reference>
<dbReference type="InterPro" id="IPR013087">
    <property type="entry name" value="Znf_C2H2_type"/>
</dbReference>
<dbReference type="PANTHER" id="PTHR14003:SF20">
    <property type="entry name" value="FINGER DOMAIN PROTEIN, PUTATIVE (AFU_ORTHOLOGUE AFUA_4G10380)-RELATED"/>
    <property type="match status" value="1"/>
</dbReference>
<dbReference type="GO" id="GO:0005667">
    <property type="term" value="C:transcription regulator complex"/>
    <property type="evidence" value="ECO:0007669"/>
    <property type="project" value="TreeGrafter"/>
</dbReference>
<dbReference type="RefSeq" id="XP_037213836.1">
    <property type="nucleotide sequence ID" value="XM_037369840.1"/>
</dbReference>
<dbReference type="InterPro" id="IPR001607">
    <property type="entry name" value="Znf_UBP"/>
</dbReference>
<keyword evidence="1" id="KW-0479">Metal-binding</keyword>
<protein>
    <submittedName>
        <fullName evidence="9">C2H2 finger domain transcription factor mtfA</fullName>
    </submittedName>
</protein>
<dbReference type="PROSITE" id="PS50157">
    <property type="entry name" value="ZINC_FINGER_C2H2_2"/>
    <property type="match status" value="2"/>
</dbReference>
<dbReference type="AlphaFoldDB" id="A0A8H6S0V1"/>
<dbReference type="PROSITE" id="PS00028">
    <property type="entry name" value="ZINC_FINGER_C2H2_1"/>
    <property type="match status" value="2"/>
</dbReference>
<keyword evidence="3 5" id="KW-0863">Zinc-finger</keyword>
<feature type="domain" description="UBP-type" evidence="8">
    <location>
        <begin position="85"/>
        <end position="172"/>
    </location>
</feature>
<dbReference type="SMART" id="SM00355">
    <property type="entry name" value="ZnF_C2H2"/>
    <property type="match status" value="2"/>
</dbReference>
<feature type="region of interest" description="Disordered" evidence="6">
    <location>
        <begin position="127"/>
        <end position="148"/>
    </location>
</feature>
<dbReference type="OrthoDB" id="6077919at2759"/>
<feature type="domain" description="C2H2-type" evidence="7">
    <location>
        <begin position="115"/>
        <end position="142"/>
    </location>
</feature>
<evidence type="ECO:0000256" key="5">
    <source>
        <dbReference type="PROSITE-ProRule" id="PRU00502"/>
    </source>
</evidence>
<keyword evidence="10" id="KW-1185">Reference proteome</keyword>
<proteinExistence type="predicted"/>
<evidence type="ECO:0000256" key="1">
    <source>
        <dbReference type="ARBA" id="ARBA00022723"/>
    </source>
</evidence>
<gene>
    <name evidence="9" type="ORF">MIND_01339500</name>
</gene>
<dbReference type="EMBL" id="JACAZF010000015">
    <property type="protein sequence ID" value="KAF7290258.1"/>
    <property type="molecule type" value="Genomic_DNA"/>
</dbReference>
<dbReference type="Proteomes" id="UP000636479">
    <property type="component" value="Unassembled WGS sequence"/>
</dbReference>